<dbReference type="Proteomes" id="UP000578531">
    <property type="component" value="Unassembled WGS sequence"/>
</dbReference>
<sequence length="68" mass="7538">MNKRVPGVRLLTARALSVPPPHRVVSLPFDTLVRTNLQVSPVQAWIFSERLGKPTPDEPPMAGDRAPR</sequence>
<evidence type="ECO:0000313" key="2">
    <source>
        <dbReference type="Proteomes" id="UP000578531"/>
    </source>
</evidence>
<dbReference type="GeneID" id="59285848"/>
<evidence type="ECO:0000313" key="1">
    <source>
        <dbReference type="EMBL" id="KAF6237982.1"/>
    </source>
</evidence>
<organism evidence="1 2">
    <name type="scientific">Letharia columbiana</name>
    <dbReference type="NCBI Taxonomy" id="112416"/>
    <lineage>
        <taxon>Eukaryota</taxon>
        <taxon>Fungi</taxon>
        <taxon>Dikarya</taxon>
        <taxon>Ascomycota</taxon>
        <taxon>Pezizomycotina</taxon>
        <taxon>Lecanoromycetes</taxon>
        <taxon>OSLEUM clade</taxon>
        <taxon>Lecanoromycetidae</taxon>
        <taxon>Lecanorales</taxon>
        <taxon>Lecanorineae</taxon>
        <taxon>Parmeliaceae</taxon>
        <taxon>Letharia</taxon>
    </lineage>
</organism>
<accession>A0A8H6L744</accession>
<dbReference type="AlphaFoldDB" id="A0A8H6L744"/>
<proteinExistence type="predicted"/>
<protein>
    <submittedName>
        <fullName evidence="1">Uncharacterized protein</fullName>
    </submittedName>
</protein>
<name>A0A8H6L744_9LECA</name>
<comment type="caution">
    <text evidence="1">The sequence shown here is derived from an EMBL/GenBank/DDBJ whole genome shotgun (WGS) entry which is preliminary data.</text>
</comment>
<dbReference type="RefSeq" id="XP_037167300.1">
    <property type="nucleotide sequence ID" value="XM_037306107.1"/>
</dbReference>
<dbReference type="EMBL" id="JACCJC010000012">
    <property type="protein sequence ID" value="KAF6237982.1"/>
    <property type="molecule type" value="Genomic_DNA"/>
</dbReference>
<reference evidence="1 2" key="1">
    <citation type="journal article" date="2020" name="Genomics">
        <title>Complete, high-quality genomes from long-read metagenomic sequencing of two wolf lichen thalli reveals enigmatic genome architecture.</title>
        <authorList>
            <person name="McKenzie S.K."/>
            <person name="Walston R.F."/>
            <person name="Allen J.L."/>
        </authorList>
    </citation>
    <scope>NUCLEOTIDE SEQUENCE [LARGE SCALE GENOMIC DNA]</scope>
    <source>
        <strain evidence="1">WasteWater2</strain>
    </source>
</reference>
<keyword evidence="2" id="KW-1185">Reference proteome</keyword>
<gene>
    <name evidence="1" type="ORF">HO173_004183</name>
</gene>